<evidence type="ECO:0000256" key="13">
    <source>
        <dbReference type="RuleBase" id="RU000461"/>
    </source>
</evidence>
<dbReference type="CDD" id="cd11064">
    <property type="entry name" value="CYP86A"/>
    <property type="match status" value="1"/>
</dbReference>
<dbReference type="PRINTS" id="PR00385">
    <property type="entry name" value="P450"/>
</dbReference>
<dbReference type="GO" id="GO:0006629">
    <property type="term" value="P:lipid metabolic process"/>
    <property type="evidence" value="ECO:0007669"/>
    <property type="project" value="UniProtKB-ARBA"/>
</dbReference>
<proteinExistence type="inferred from homology"/>
<comment type="caution">
    <text evidence="14">The sequence shown here is derived from an EMBL/GenBank/DDBJ whole genome shotgun (WGS) entry which is preliminary data.</text>
</comment>
<evidence type="ECO:0000256" key="11">
    <source>
        <dbReference type="ARBA" id="ARBA00023136"/>
    </source>
</evidence>
<evidence type="ECO:0000256" key="9">
    <source>
        <dbReference type="ARBA" id="ARBA00023004"/>
    </source>
</evidence>
<sequence>ILELFIALLVFVVIHSLRQRKPKGLPVWPFVGMLPSLVLGLRLDIYEWISKILCRQNGTFVFKGPWFTNLNCVVTSDPRNLEHLLKTKFNTYPKGPYFRQTLRDLLGNGIFNADDDIWQKQRKTASLEFHSSKFRNMTTTSLLELVQKRLLLVLQESVDQSTEIDLQEILLRLTFDNVCMIAFGVDPGCLSPGLPEIPFAKAFEAATEATVLRFVTPTLVWKIMRHFNLGSEKKLKHSIKGVDSFADEVIRTRKKELSLHVNDDDNNNNTQRSDLLTIFMGLKDENGEAFSNMFLRDICVNFILAGRDTSSVALSWFFWLLDRNPTVEEKILCEICGIVREREDEEGINGDMVFKPEEVKKMEYLHAALSESLRLYPPVPVDHKEVVEDDVFPDGTILKKGTKVLYAIYAMGRMEAIWGKDCREFRPERWLKDNRFMSESAYKFTAFNGGPRLCLGKDFAYYQMKFAAASILYRYKVVVVENHPVAPKLALTMYMKHGLKVKLSKRSESDLHMYQNIK</sequence>
<gene>
    <name evidence="14" type="ORF">M8C21_015378</name>
</gene>
<dbReference type="FunFam" id="1.10.630.10:FF:000044">
    <property type="entry name" value="Cytochrome P450"/>
    <property type="match status" value="1"/>
</dbReference>
<comment type="cofactor">
    <cofactor evidence="1 12">
        <name>heme</name>
        <dbReference type="ChEBI" id="CHEBI:30413"/>
    </cofactor>
</comment>
<feature type="non-terminal residue" evidence="14">
    <location>
        <position position="518"/>
    </location>
</feature>
<evidence type="ECO:0000256" key="6">
    <source>
        <dbReference type="ARBA" id="ARBA00022723"/>
    </source>
</evidence>
<dbReference type="Gene3D" id="1.10.630.10">
    <property type="entry name" value="Cytochrome P450"/>
    <property type="match status" value="1"/>
</dbReference>
<comment type="subcellular location">
    <subcellularLocation>
        <location evidence="2">Membrane</location>
        <topology evidence="2">Single-pass membrane protein</topology>
    </subcellularLocation>
</comment>
<dbReference type="InterPro" id="IPR001128">
    <property type="entry name" value="Cyt_P450"/>
</dbReference>
<keyword evidence="15" id="KW-1185">Reference proteome</keyword>
<evidence type="ECO:0000256" key="1">
    <source>
        <dbReference type="ARBA" id="ARBA00001971"/>
    </source>
</evidence>
<dbReference type="EMBL" id="JAMZMK010010124">
    <property type="protein sequence ID" value="KAI7732900.1"/>
    <property type="molecule type" value="Genomic_DNA"/>
</dbReference>
<dbReference type="GO" id="GO:0016020">
    <property type="term" value="C:membrane"/>
    <property type="evidence" value="ECO:0007669"/>
    <property type="project" value="UniProtKB-SubCell"/>
</dbReference>
<keyword evidence="8 13" id="KW-0560">Oxidoreductase</keyword>
<evidence type="ECO:0000313" key="14">
    <source>
        <dbReference type="EMBL" id="KAI7732900.1"/>
    </source>
</evidence>
<dbReference type="InterPro" id="IPR036396">
    <property type="entry name" value="Cyt_P450_sf"/>
</dbReference>
<keyword evidence="4 12" id="KW-0349">Heme</keyword>
<comment type="similarity">
    <text evidence="3 13">Belongs to the cytochrome P450 family.</text>
</comment>
<evidence type="ECO:0000256" key="12">
    <source>
        <dbReference type="PIRSR" id="PIRSR602401-1"/>
    </source>
</evidence>
<keyword evidence="7" id="KW-1133">Transmembrane helix</keyword>
<dbReference type="GO" id="GO:0005506">
    <property type="term" value="F:iron ion binding"/>
    <property type="evidence" value="ECO:0007669"/>
    <property type="project" value="InterPro"/>
</dbReference>
<protein>
    <recommendedName>
        <fullName evidence="16">Cytochrome P450 86B1</fullName>
    </recommendedName>
</protein>
<dbReference type="InterPro" id="IPR017972">
    <property type="entry name" value="Cyt_P450_CS"/>
</dbReference>
<keyword evidence="5" id="KW-0812">Transmembrane</keyword>
<evidence type="ECO:0000256" key="3">
    <source>
        <dbReference type="ARBA" id="ARBA00010617"/>
    </source>
</evidence>
<dbReference type="GO" id="GO:0020037">
    <property type="term" value="F:heme binding"/>
    <property type="evidence" value="ECO:0007669"/>
    <property type="project" value="InterPro"/>
</dbReference>
<keyword evidence="9 12" id="KW-0408">Iron</keyword>
<evidence type="ECO:0000256" key="10">
    <source>
        <dbReference type="ARBA" id="ARBA00023033"/>
    </source>
</evidence>
<keyword evidence="10 13" id="KW-0503">Monooxygenase</keyword>
<dbReference type="GO" id="GO:0016705">
    <property type="term" value="F:oxidoreductase activity, acting on paired donors, with incorporation or reduction of molecular oxygen"/>
    <property type="evidence" value="ECO:0007669"/>
    <property type="project" value="InterPro"/>
</dbReference>
<evidence type="ECO:0008006" key="16">
    <source>
        <dbReference type="Google" id="ProtNLM"/>
    </source>
</evidence>
<evidence type="ECO:0000256" key="8">
    <source>
        <dbReference type="ARBA" id="ARBA00023002"/>
    </source>
</evidence>
<dbReference type="SUPFAM" id="SSF48264">
    <property type="entry name" value="Cytochrome P450"/>
    <property type="match status" value="1"/>
</dbReference>
<dbReference type="PRINTS" id="PR00463">
    <property type="entry name" value="EP450I"/>
</dbReference>
<evidence type="ECO:0000256" key="7">
    <source>
        <dbReference type="ARBA" id="ARBA00022989"/>
    </source>
</evidence>
<dbReference type="AlphaFoldDB" id="A0AAD5C0X4"/>
<feature type="binding site" description="axial binding residue" evidence="12">
    <location>
        <position position="454"/>
    </location>
    <ligand>
        <name>heme</name>
        <dbReference type="ChEBI" id="CHEBI:30413"/>
    </ligand>
    <ligandPart>
        <name>Fe</name>
        <dbReference type="ChEBI" id="CHEBI:18248"/>
    </ligandPart>
</feature>
<dbReference type="GO" id="GO:0004497">
    <property type="term" value="F:monooxygenase activity"/>
    <property type="evidence" value="ECO:0007669"/>
    <property type="project" value="UniProtKB-KW"/>
</dbReference>
<dbReference type="Pfam" id="PF00067">
    <property type="entry name" value="p450"/>
    <property type="match status" value="1"/>
</dbReference>
<dbReference type="Proteomes" id="UP001206925">
    <property type="component" value="Unassembled WGS sequence"/>
</dbReference>
<reference evidence="14" key="1">
    <citation type="submission" date="2022-06" db="EMBL/GenBank/DDBJ databases">
        <title>Uncovering the hologenomic basis of an extraordinary plant invasion.</title>
        <authorList>
            <person name="Bieker V.C."/>
            <person name="Martin M.D."/>
            <person name="Gilbert T."/>
            <person name="Hodgins K."/>
            <person name="Battlay P."/>
            <person name="Petersen B."/>
            <person name="Wilson J."/>
        </authorList>
    </citation>
    <scope>NUCLEOTIDE SEQUENCE</scope>
    <source>
        <strain evidence="14">AA19_3_7</strain>
        <tissue evidence="14">Leaf</tissue>
    </source>
</reference>
<dbReference type="InterPro" id="IPR002401">
    <property type="entry name" value="Cyt_P450_E_grp-I"/>
</dbReference>
<accession>A0AAD5C0X4</accession>
<organism evidence="14 15">
    <name type="scientific">Ambrosia artemisiifolia</name>
    <name type="common">Common ragweed</name>
    <dbReference type="NCBI Taxonomy" id="4212"/>
    <lineage>
        <taxon>Eukaryota</taxon>
        <taxon>Viridiplantae</taxon>
        <taxon>Streptophyta</taxon>
        <taxon>Embryophyta</taxon>
        <taxon>Tracheophyta</taxon>
        <taxon>Spermatophyta</taxon>
        <taxon>Magnoliopsida</taxon>
        <taxon>eudicotyledons</taxon>
        <taxon>Gunneridae</taxon>
        <taxon>Pentapetalae</taxon>
        <taxon>asterids</taxon>
        <taxon>campanulids</taxon>
        <taxon>Asterales</taxon>
        <taxon>Asteraceae</taxon>
        <taxon>Asteroideae</taxon>
        <taxon>Heliantheae alliance</taxon>
        <taxon>Heliantheae</taxon>
        <taxon>Ambrosia</taxon>
    </lineage>
</organism>
<evidence type="ECO:0000256" key="5">
    <source>
        <dbReference type="ARBA" id="ARBA00022692"/>
    </source>
</evidence>
<evidence type="ECO:0000256" key="4">
    <source>
        <dbReference type="ARBA" id="ARBA00022617"/>
    </source>
</evidence>
<dbReference type="PANTHER" id="PTHR24296">
    <property type="entry name" value="CYTOCHROME P450"/>
    <property type="match status" value="1"/>
</dbReference>
<keyword evidence="11" id="KW-0472">Membrane</keyword>
<name>A0AAD5C0X4_AMBAR</name>
<dbReference type="PROSITE" id="PS00086">
    <property type="entry name" value="CYTOCHROME_P450"/>
    <property type="match status" value="1"/>
</dbReference>
<evidence type="ECO:0000313" key="15">
    <source>
        <dbReference type="Proteomes" id="UP001206925"/>
    </source>
</evidence>
<evidence type="ECO:0000256" key="2">
    <source>
        <dbReference type="ARBA" id="ARBA00004167"/>
    </source>
</evidence>
<keyword evidence="6 12" id="KW-0479">Metal-binding</keyword>